<keyword evidence="2" id="KW-1185">Reference proteome</keyword>
<feature type="non-terminal residue" evidence="1">
    <location>
        <position position="395"/>
    </location>
</feature>
<accession>A0ACB6R5R2</accession>
<name>A0ACB6R5R2_9PLEO</name>
<proteinExistence type="predicted"/>
<evidence type="ECO:0000313" key="1">
    <source>
        <dbReference type="EMBL" id="KAF2474407.1"/>
    </source>
</evidence>
<gene>
    <name evidence="1" type="ORF">BDR25DRAFT_216539</name>
</gene>
<dbReference type="EMBL" id="MU003498">
    <property type="protein sequence ID" value="KAF2474407.1"/>
    <property type="molecule type" value="Genomic_DNA"/>
</dbReference>
<comment type="caution">
    <text evidence="1">The sequence shown here is derived from an EMBL/GenBank/DDBJ whole genome shotgun (WGS) entry which is preliminary data.</text>
</comment>
<organism evidence="1 2">
    <name type="scientific">Lindgomyces ingoldianus</name>
    <dbReference type="NCBI Taxonomy" id="673940"/>
    <lineage>
        <taxon>Eukaryota</taxon>
        <taxon>Fungi</taxon>
        <taxon>Dikarya</taxon>
        <taxon>Ascomycota</taxon>
        <taxon>Pezizomycotina</taxon>
        <taxon>Dothideomycetes</taxon>
        <taxon>Pleosporomycetidae</taxon>
        <taxon>Pleosporales</taxon>
        <taxon>Lindgomycetaceae</taxon>
        <taxon>Lindgomyces</taxon>
    </lineage>
</organism>
<dbReference type="Proteomes" id="UP000799755">
    <property type="component" value="Unassembled WGS sequence"/>
</dbReference>
<evidence type="ECO:0000313" key="2">
    <source>
        <dbReference type="Proteomes" id="UP000799755"/>
    </source>
</evidence>
<reference evidence="1" key="1">
    <citation type="journal article" date="2020" name="Stud. Mycol.">
        <title>101 Dothideomycetes genomes: a test case for predicting lifestyles and emergence of pathogens.</title>
        <authorList>
            <person name="Haridas S."/>
            <person name="Albert R."/>
            <person name="Binder M."/>
            <person name="Bloem J."/>
            <person name="Labutti K."/>
            <person name="Salamov A."/>
            <person name="Andreopoulos B."/>
            <person name="Baker S."/>
            <person name="Barry K."/>
            <person name="Bills G."/>
            <person name="Bluhm B."/>
            <person name="Cannon C."/>
            <person name="Castanera R."/>
            <person name="Culley D."/>
            <person name="Daum C."/>
            <person name="Ezra D."/>
            <person name="Gonzalez J."/>
            <person name="Henrissat B."/>
            <person name="Kuo A."/>
            <person name="Liang C."/>
            <person name="Lipzen A."/>
            <person name="Lutzoni F."/>
            <person name="Magnuson J."/>
            <person name="Mondo S."/>
            <person name="Nolan M."/>
            <person name="Ohm R."/>
            <person name="Pangilinan J."/>
            <person name="Park H.-J."/>
            <person name="Ramirez L."/>
            <person name="Alfaro M."/>
            <person name="Sun H."/>
            <person name="Tritt A."/>
            <person name="Yoshinaga Y."/>
            <person name="Zwiers L.-H."/>
            <person name="Turgeon B."/>
            <person name="Goodwin S."/>
            <person name="Spatafora J."/>
            <person name="Crous P."/>
            <person name="Grigoriev I."/>
        </authorList>
    </citation>
    <scope>NUCLEOTIDE SEQUENCE</scope>
    <source>
        <strain evidence="1">ATCC 200398</strain>
    </source>
</reference>
<protein>
    <submittedName>
        <fullName evidence="1">Uncharacterized protein</fullName>
    </submittedName>
</protein>
<sequence>MPYSTRSTRLIPKTPLHRTQWHRIQTTRPLRHFSSTSTSPSASEPASKPEPPRWFTALRSTLLSRNFPPLIDDLSPLQSQKLEAALTSFLPPGWAKSPFETGNYSHILPPGYHLIYFNPALPADELLPDGTDPLQSPGEPFVRRMWAGGAVRWDEHGCWDPEVGLVVGMRGGLFVCAERIKEAVVRGEGDLAKIYVTVERRVGRVVEGDMAAASACAKMVEEGRKGEEWGGAVLVEERNLVFMKDRSREELRRIRDGPVVPPKYLPSLTNPSFSHALTPTPSLLFRYSALTFNAHAIHLDPEYCRNIEGHRNLLVHGPLSLTLMLSFISYHLKQKAGAQIVKSIEYKNLAPLYCGEQLRVCGKEKEGAEHGKGGECVYDVWIEGPTGGTAVKGTV</sequence>